<reference evidence="1 2" key="1">
    <citation type="submission" date="2017-11" db="EMBL/GenBank/DDBJ databases">
        <title>Taxonomic description and genome sequences of Spirosoma HA7 sp. nov., isolated from pollen microhabitat of Corylus avellana.</title>
        <authorList>
            <person name="Ambika Manirajan B."/>
            <person name="Suarez C."/>
            <person name="Ratering S."/>
            <person name="Geissler-Plaum R."/>
            <person name="Cardinale M."/>
            <person name="Sylvia S."/>
        </authorList>
    </citation>
    <scope>NUCLEOTIDE SEQUENCE [LARGE SCALE GENOMIC DNA]</scope>
    <source>
        <strain evidence="1 2">HA7</strain>
    </source>
</reference>
<evidence type="ECO:0000313" key="2">
    <source>
        <dbReference type="Proteomes" id="UP000232883"/>
    </source>
</evidence>
<dbReference type="Proteomes" id="UP000232883">
    <property type="component" value="Chromosome"/>
</dbReference>
<protein>
    <submittedName>
        <fullName evidence="1">Uncharacterized protein</fullName>
    </submittedName>
</protein>
<dbReference type="EMBL" id="CP025096">
    <property type="protein sequence ID" value="AUD04070.1"/>
    <property type="molecule type" value="Genomic_DNA"/>
</dbReference>
<dbReference type="AlphaFoldDB" id="A0A2K8Z2G0"/>
<sequence>MMSFEIGRPFPIDRYQATGQESIKALMTGGLFDILFYSLNPVDDRALFNRGLLRYGLYEREGLPFFLIEFPGHFSFDVPLNIRKIDPDAVADWVKSDANGLTLYLLNAHSNIIEGIRFIGLRPELIAQLRQVSREQLARYPTPPAVEEGFNHIYAHTSIDQMVRGTTIYLL</sequence>
<name>A0A2K8Z2G0_9BACT</name>
<evidence type="ECO:0000313" key="1">
    <source>
        <dbReference type="EMBL" id="AUD04070.1"/>
    </source>
</evidence>
<dbReference type="KEGG" id="spir:CWM47_20900"/>
<organism evidence="1 2">
    <name type="scientific">Spirosoma pollinicola</name>
    <dbReference type="NCBI Taxonomy" id="2057025"/>
    <lineage>
        <taxon>Bacteria</taxon>
        <taxon>Pseudomonadati</taxon>
        <taxon>Bacteroidota</taxon>
        <taxon>Cytophagia</taxon>
        <taxon>Cytophagales</taxon>
        <taxon>Cytophagaceae</taxon>
        <taxon>Spirosoma</taxon>
    </lineage>
</organism>
<gene>
    <name evidence="1" type="ORF">CWM47_20900</name>
</gene>
<keyword evidence="2" id="KW-1185">Reference proteome</keyword>
<proteinExistence type="predicted"/>
<accession>A0A2K8Z2G0</accession>